<evidence type="ECO:0008006" key="4">
    <source>
        <dbReference type="Google" id="ProtNLM"/>
    </source>
</evidence>
<reference evidence="2 3" key="1">
    <citation type="submission" date="2013-09" db="EMBL/GenBank/DDBJ databases">
        <title>Whole genome shotgun sequence of Vibrio proteolyticus NBRC 13287.</title>
        <authorList>
            <person name="Isaki S."/>
            <person name="Hosoyama A."/>
            <person name="Numata M."/>
            <person name="Hashimoto M."/>
            <person name="Hosoyama Y."/>
            <person name="Tsuchikane K."/>
            <person name="Noguchi M."/>
            <person name="Hirakata S."/>
            <person name="Ichikawa N."/>
            <person name="Ohji S."/>
            <person name="Yamazoe A."/>
            <person name="Fujita N."/>
        </authorList>
    </citation>
    <scope>NUCLEOTIDE SEQUENCE [LARGE SCALE GENOMIC DNA]</scope>
    <source>
        <strain evidence="2 3">NBRC 13287</strain>
    </source>
</reference>
<dbReference type="Proteomes" id="UP000016570">
    <property type="component" value="Unassembled WGS sequence"/>
</dbReference>
<evidence type="ECO:0000313" key="3">
    <source>
        <dbReference type="Proteomes" id="UP000016570"/>
    </source>
</evidence>
<accession>U3BH02</accession>
<organism evidence="2 3">
    <name type="scientific">Vibrio proteolyticus NBRC 13287</name>
    <dbReference type="NCBI Taxonomy" id="1219065"/>
    <lineage>
        <taxon>Bacteria</taxon>
        <taxon>Pseudomonadati</taxon>
        <taxon>Pseudomonadota</taxon>
        <taxon>Gammaproteobacteria</taxon>
        <taxon>Vibrionales</taxon>
        <taxon>Vibrionaceae</taxon>
        <taxon>Vibrio</taxon>
    </lineage>
</organism>
<feature type="transmembrane region" description="Helical" evidence="1">
    <location>
        <begin position="6"/>
        <end position="29"/>
    </location>
</feature>
<dbReference type="Pfam" id="PF07254">
    <property type="entry name" value="Cpta_toxin"/>
    <property type="match status" value="1"/>
</dbReference>
<dbReference type="RefSeq" id="WP_021706907.1">
    <property type="nucleotide sequence ID" value="NZ_BATJ01000021.1"/>
</dbReference>
<keyword evidence="1" id="KW-0472">Membrane</keyword>
<gene>
    <name evidence="2" type="ORF">VPR01S_21_00240</name>
</gene>
<keyword evidence="3" id="KW-1185">Reference proteome</keyword>
<name>U3BH02_VIBPR</name>
<dbReference type="STRING" id="1219065.VPR01S_21_00240"/>
<comment type="caution">
    <text evidence="2">The sequence shown here is derived from an EMBL/GenBank/DDBJ whole genome shotgun (WGS) entry which is preliminary data.</text>
</comment>
<dbReference type="InterPro" id="IPR009883">
    <property type="entry name" value="YgfX"/>
</dbReference>
<protein>
    <recommendedName>
        <fullName evidence="4">Toxin CptA</fullName>
    </recommendedName>
</protein>
<evidence type="ECO:0000256" key="1">
    <source>
        <dbReference type="SAM" id="Phobius"/>
    </source>
</evidence>
<dbReference type="AlphaFoldDB" id="U3BH02"/>
<keyword evidence="1" id="KW-0812">Transmembrane</keyword>
<sequence length="111" mass="12596">MVAWLLTTWASLAAFLPLVILPMLLVPIWQLCHRGALLPPAAQGQLRCGPGRQVRFNDDTLTLRGCQSACAHWFVIVYFEQRAALTVWRDSLSDADYRHLLVVVQRERQAP</sequence>
<keyword evidence="1" id="KW-1133">Transmembrane helix</keyword>
<dbReference type="EMBL" id="BATJ01000021">
    <property type="protein sequence ID" value="GAD68939.1"/>
    <property type="molecule type" value="Genomic_DNA"/>
</dbReference>
<proteinExistence type="predicted"/>
<evidence type="ECO:0000313" key="2">
    <source>
        <dbReference type="EMBL" id="GAD68939.1"/>
    </source>
</evidence>